<dbReference type="SUPFAM" id="SSF46785">
    <property type="entry name" value="Winged helix' DNA-binding domain"/>
    <property type="match status" value="1"/>
</dbReference>
<feature type="compositionally biased region" description="Low complexity" evidence="3">
    <location>
        <begin position="134"/>
        <end position="182"/>
    </location>
</feature>
<dbReference type="SUPFAM" id="SSF50729">
    <property type="entry name" value="PH domain-like"/>
    <property type="match status" value="1"/>
</dbReference>
<dbReference type="PANTHER" id="PTHR46572:SF2">
    <property type="entry name" value="RHO1 GDP-GTP EXCHANGE PROTEIN 1-RELATED"/>
    <property type="match status" value="1"/>
</dbReference>
<dbReference type="Proteomes" id="UP001302126">
    <property type="component" value="Unassembled WGS sequence"/>
</dbReference>
<dbReference type="PROSITE" id="PS50219">
    <property type="entry name" value="CNH"/>
    <property type="match status" value="1"/>
</dbReference>
<dbReference type="InterPro" id="IPR011993">
    <property type="entry name" value="PH-like_dom_sf"/>
</dbReference>
<gene>
    <name evidence="8" type="ORF">QBC35DRAFT_385234</name>
</gene>
<dbReference type="Pfam" id="PF15405">
    <property type="entry name" value="PH_5"/>
    <property type="match status" value="1"/>
</dbReference>
<evidence type="ECO:0000313" key="9">
    <source>
        <dbReference type="Proteomes" id="UP001302126"/>
    </source>
</evidence>
<feature type="compositionally biased region" description="Low complexity" evidence="3">
    <location>
        <begin position="243"/>
        <end position="252"/>
    </location>
</feature>
<dbReference type="InterPro" id="IPR036388">
    <property type="entry name" value="WH-like_DNA-bd_sf"/>
</dbReference>
<feature type="compositionally biased region" description="Basic and acidic residues" evidence="3">
    <location>
        <begin position="277"/>
        <end position="287"/>
    </location>
</feature>
<sequence length="1314" mass="148572">MADYQHQRERMPPPRQQNQYGQPENYQRDAAFSNIFGAAPPPGRSQTMTSSVPPPDLMQQQPGGRTNTMSSAVSGMSDMRGPPPAQRPPPGTGGGGYGGGIPPRQRPNDQGYGGYYQQGQPQPQQGRSVSAGNQVPSPQYLQQQQQARRPFPGAPSQQQQQQYPAQQYQQFQQQQQQQAMGRRPPPQGSPSQGYSNNDAQRTPTQRYYQGGGPAPALNADPYRSQSLASYPRPPPLYQPPPQSYQQQQPAPANAFRHAQYNQPPQSSARTTAQGRVVPERHMEDHRSNTMTGYPSHDRDSHQTMSGRVIPNRRPAGAPGMPDYAGNNVSPNPGYAAGYGIPGSQTRTQSMASSIGNDSQRTMSMASTITPSITMTDRTDTTLVQRTSMTNSIGSERPPTAKIRPPIVYPALLSRVAECFRQKIVVGDRTKNELTYKNAFSGAEAVDVLSYIIRTTDRNLALLLGRALDAQKFFHDVQYEHRLRDSTYEMYQFRETLTDEVEEKPAVNGVFVLLSECYSPTCTRDQLCYSIACPRRLEQVSRLNLKMGPGLKREGEATVNDDDVDQTDEQRLWINSVPKEVADSIGDREKKRQEVISEICYTERDFVKDLEYLRDFWIYPLRGKINGMSPIPIQRREKVVRNIFTNIIDSPSIHAVSSKFARALTERQQKAPVVKNIADVFLEFVPHFEPFIHYGSKQLEAKFEFENERSLNKDFSSFVDEIERRRESRKLELNGYLTKPTTRLARYPLLLENVLKYTEPDNPDKEDIPKVLTMIRDLLSRVNAESGKAENRFNLRRLHENLKFRPNEKVDLKLTDEGRELVYKSQFKKTPTESADITAFLFDHAVLLVRIKQVGKSEEVKAYRRPIPLELLSIKEMDEVIPQSGAVKRSSSSLLPALRTTNDTKKGEGWPITFRHLGKNGYELTLYASNQSGRQKWLEFIDAAQQKLRARADFINTTVISSGFFSGANKVNCVTPFDGGRKLIYGTDTGIYMSDRRSKEKDAPPKRVIDVPNVTQVDVLEEYQLLLVLSNKSLLSYQLGALDPNEPLSSKRSKKIQNHCSFFKAGICLGRHLVCAVKSSALSTTIKVYEPNDAMSRTKKQKGLSKMFNAGQDELKPFKEFYIPTESTSVHFLKSKLCVACARGFEVVSLETLETQSLLDQADTSLDFVARKENVKPIHIERIQGEFLLNYSEFSFFVNRNGWRAKPEWRLDWEGTPQSFALSPPWILAFEPNFIELRHIENLSVHIVPHKNIRMLHFSSHEILYAYEDERGEDVIEAIDFWKSQRKSEMYPAGAQLALPPSTSSAAPPRLTVNI</sequence>
<dbReference type="PROSITE" id="PS50186">
    <property type="entry name" value="DEP"/>
    <property type="match status" value="1"/>
</dbReference>
<evidence type="ECO:0000259" key="7">
    <source>
        <dbReference type="PROSITE" id="PS50219"/>
    </source>
</evidence>
<organism evidence="8 9">
    <name type="scientific">Podospora australis</name>
    <dbReference type="NCBI Taxonomy" id="1536484"/>
    <lineage>
        <taxon>Eukaryota</taxon>
        <taxon>Fungi</taxon>
        <taxon>Dikarya</taxon>
        <taxon>Ascomycota</taxon>
        <taxon>Pezizomycotina</taxon>
        <taxon>Sordariomycetes</taxon>
        <taxon>Sordariomycetidae</taxon>
        <taxon>Sordariales</taxon>
        <taxon>Podosporaceae</taxon>
        <taxon>Podospora</taxon>
    </lineage>
</organism>
<dbReference type="SMART" id="SM00036">
    <property type="entry name" value="CNH"/>
    <property type="match status" value="1"/>
</dbReference>
<reference evidence="8" key="2">
    <citation type="submission" date="2023-05" db="EMBL/GenBank/DDBJ databases">
        <authorList>
            <consortium name="Lawrence Berkeley National Laboratory"/>
            <person name="Steindorff A."/>
            <person name="Hensen N."/>
            <person name="Bonometti L."/>
            <person name="Westerberg I."/>
            <person name="Brannstrom I.O."/>
            <person name="Guillou S."/>
            <person name="Cros-Aarteil S."/>
            <person name="Calhoun S."/>
            <person name="Haridas S."/>
            <person name="Kuo A."/>
            <person name="Mondo S."/>
            <person name="Pangilinan J."/>
            <person name="Riley R."/>
            <person name="Labutti K."/>
            <person name="Andreopoulos B."/>
            <person name="Lipzen A."/>
            <person name="Chen C."/>
            <person name="Yanf M."/>
            <person name="Daum C."/>
            <person name="Ng V."/>
            <person name="Clum A."/>
            <person name="Ohm R."/>
            <person name="Martin F."/>
            <person name="Silar P."/>
            <person name="Natvig D."/>
            <person name="Lalanne C."/>
            <person name="Gautier V."/>
            <person name="Ament-Velasquez S.L."/>
            <person name="Kruys A."/>
            <person name="Hutchinson M.I."/>
            <person name="Powell A.J."/>
            <person name="Barry K."/>
            <person name="Miller A.N."/>
            <person name="Grigoriev I.V."/>
            <person name="Debuchy R."/>
            <person name="Gladieux P."/>
            <person name="Thoren M.H."/>
            <person name="Johannesson H."/>
        </authorList>
    </citation>
    <scope>NUCLEOTIDE SEQUENCE</scope>
    <source>
        <strain evidence="8">PSN309</strain>
    </source>
</reference>
<evidence type="ECO:0000313" key="8">
    <source>
        <dbReference type="EMBL" id="KAK4187272.1"/>
    </source>
</evidence>
<feature type="compositionally biased region" description="Basic and acidic residues" evidence="3">
    <location>
        <begin position="1"/>
        <end position="12"/>
    </location>
</feature>
<proteinExistence type="predicted"/>
<feature type="compositionally biased region" description="Low complexity" evidence="3">
    <location>
        <begin position="117"/>
        <end position="126"/>
    </location>
</feature>
<dbReference type="SUPFAM" id="SSF48065">
    <property type="entry name" value="DBL homology domain (DH-domain)"/>
    <property type="match status" value="1"/>
</dbReference>
<name>A0AAN6WW25_9PEZI</name>
<keyword evidence="2" id="KW-0344">Guanine-nucleotide releasing factor</keyword>
<dbReference type="InterPro" id="IPR000219">
    <property type="entry name" value="DH_dom"/>
</dbReference>
<keyword evidence="1" id="KW-0597">Phosphoprotein</keyword>
<evidence type="ECO:0000259" key="5">
    <source>
        <dbReference type="PROSITE" id="PS50010"/>
    </source>
</evidence>
<dbReference type="Pfam" id="PF00621">
    <property type="entry name" value="RhoGEF"/>
    <property type="match status" value="1"/>
</dbReference>
<dbReference type="Gene3D" id="1.20.900.10">
    <property type="entry name" value="Dbl homology (DH) domain"/>
    <property type="match status" value="1"/>
</dbReference>
<keyword evidence="9" id="KW-1185">Reference proteome</keyword>
<evidence type="ECO:0000256" key="2">
    <source>
        <dbReference type="ARBA" id="ARBA00022658"/>
    </source>
</evidence>
<reference evidence="8" key="1">
    <citation type="journal article" date="2023" name="Mol. Phylogenet. Evol.">
        <title>Genome-scale phylogeny and comparative genomics of the fungal order Sordariales.</title>
        <authorList>
            <person name="Hensen N."/>
            <person name="Bonometti L."/>
            <person name="Westerberg I."/>
            <person name="Brannstrom I.O."/>
            <person name="Guillou S."/>
            <person name="Cros-Aarteil S."/>
            <person name="Calhoun S."/>
            <person name="Haridas S."/>
            <person name="Kuo A."/>
            <person name="Mondo S."/>
            <person name="Pangilinan J."/>
            <person name="Riley R."/>
            <person name="LaButti K."/>
            <person name="Andreopoulos B."/>
            <person name="Lipzen A."/>
            <person name="Chen C."/>
            <person name="Yan M."/>
            <person name="Daum C."/>
            <person name="Ng V."/>
            <person name="Clum A."/>
            <person name="Steindorff A."/>
            <person name="Ohm R.A."/>
            <person name="Martin F."/>
            <person name="Silar P."/>
            <person name="Natvig D.O."/>
            <person name="Lalanne C."/>
            <person name="Gautier V."/>
            <person name="Ament-Velasquez S.L."/>
            <person name="Kruys A."/>
            <person name="Hutchinson M.I."/>
            <person name="Powell A.J."/>
            <person name="Barry K."/>
            <person name="Miller A.N."/>
            <person name="Grigoriev I.V."/>
            <person name="Debuchy R."/>
            <person name="Gladieux P."/>
            <person name="Hiltunen Thoren M."/>
            <person name="Johannesson H."/>
        </authorList>
    </citation>
    <scope>NUCLEOTIDE SEQUENCE</scope>
    <source>
        <strain evidence="8">PSN309</strain>
    </source>
</reference>
<dbReference type="InterPro" id="IPR001849">
    <property type="entry name" value="PH_domain"/>
</dbReference>
<dbReference type="CDD" id="cd00160">
    <property type="entry name" value="RhoGEF"/>
    <property type="match status" value="1"/>
</dbReference>
<dbReference type="InterPro" id="IPR052233">
    <property type="entry name" value="Rho-type_GEFs"/>
</dbReference>
<dbReference type="InterPro" id="IPR001180">
    <property type="entry name" value="CNH_dom"/>
</dbReference>
<dbReference type="Gene3D" id="1.10.10.10">
    <property type="entry name" value="Winged helix-like DNA-binding domain superfamily/Winged helix DNA-binding domain"/>
    <property type="match status" value="1"/>
</dbReference>
<feature type="compositionally biased region" description="Polar residues" evidence="3">
    <location>
        <begin position="16"/>
        <end position="25"/>
    </location>
</feature>
<dbReference type="GO" id="GO:0035556">
    <property type="term" value="P:intracellular signal transduction"/>
    <property type="evidence" value="ECO:0007669"/>
    <property type="project" value="InterPro"/>
</dbReference>
<dbReference type="Gene3D" id="2.30.29.30">
    <property type="entry name" value="Pleckstrin-homology domain (PH domain)/Phosphotyrosine-binding domain (PTB)"/>
    <property type="match status" value="1"/>
</dbReference>
<dbReference type="InterPro" id="IPR000591">
    <property type="entry name" value="DEP_dom"/>
</dbReference>
<feature type="compositionally biased region" description="Polar residues" evidence="3">
    <location>
        <begin position="342"/>
        <end position="361"/>
    </location>
</feature>
<dbReference type="GO" id="GO:0005085">
    <property type="term" value="F:guanyl-nucleotide exchange factor activity"/>
    <property type="evidence" value="ECO:0007669"/>
    <property type="project" value="UniProtKB-KW"/>
</dbReference>
<feature type="domain" description="DH" evidence="5">
    <location>
        <begin position="590"/>
        <end position="784"/>
    </location>
</feature>
<dbReference type="Pfam" id="PF00610">
    <property type="entry name" value="DEP"/>
    <property type="match status" value="1"/>
</dbReference>
<dbReference type="PANTHER" id="PTHR46572">
    <property type="entry name" value="RHO1 GDP-GTP EXCHANGE PROTEIN 1-RELATED"/>
    <property type="match status" value="1"/>
</dbReference>
<accession>A0AAN6WW25</accession>
<evidence type="ECO:0000259" key="4">
    <source>
        <dbReference type="PROSITE" id="PS50003"/>
    </source>
</evidence>
<feature type="domain" description="PH" evidence="4">
    <location>
        <begin position="729"/>
        <end position="945"/>
    </location>
</feature>
<dbReference type="CDD" id="cd04435">
    <property type="entry name" value="DEP_fRom2"/>
    <property type="match status" value="1"/>
</dbReference>
<evidence type="ECO:0000259" key="6">
    <source>
        <dbReference type="PROSITE" id="PS50186"/>
    </source>
</evidence>
<feature type="region of interest" description="Disordered" evidence="3">
    <location>
        <begin position="1"/>
        <end position="361"/>
    </location>
</feature>
<feature type="domain" description="CNH" evidence="7">
    <location>
        <begin position="967"/>
        <end position="1262"/>
    </location>
</feature>
<dbReference type="SMART" id="SM00325">
    <property type="entry name" value="RhoGEF"/>
    <property type="match status" value="1"/>
</dbReference>
<feature type="compositionally biased region" description="Polar residues" evidence="3">
    <location>
        <begin position="58"/>
        <end position="74"/>
    </location>
</feature>
<dbReference type="PROSITE" id="PS50010">
    <property type="entry name" value="DH_2"/>
    <property type="match status" value="1"/>
</dbReference>
<protein>
    <submittedName>
        <fullName evidence="8">CNH domain-containing protein</fullName>
    </submittedName>
</protein>
<dbReference type="InterPro" id="IPR036390">
    <property type="entry name" value="WH_DNA-bd_sf"/>
</dbReference>
<feature type="compositionally biased region" description="Pro residues" evidence="3">
    <location>
        <begin position="81"/>
        <end position="91"/>
    </location>
</feature>
<feature type="compositionally biased region" description="Polar residues" evidence="3">
    <location>
        <begin position="194"/>
        <end position="207"/>
    </location>
</feature>
<feature type="compositionally biased region" description="Pro residues" evidence="3">
    <location>
        <begin position="231"/>
        <end position="242"/>
    </location>
</feature>
<comment type="caution">
    <text evidence="8">The sequence shown here is derived from an EMBL/GenBank/DDBJ whole genome shotgun (WGS) entry which is preliminary data.</text>
</comment>
<dbReference type="SMART" id="SM00049">
    <property type="entry name" value="DEP"/>
    <property type="match status" value="1"/>
</dbReference>
<evidence type="ECO:0000256" key="3">
    <source>
        <dbReference type="SAM" id="MobiDB-lite"/>
    </source>
</evidence>
<feature type="compositionally biased region" description="Polar residues" evidence="3">
    <location>
        <begin position="259"/>
        <end position="273"/>
    </location>
</feature>
<feature type="domain" description="DEP" evidence="6">
    <location>
        <begin position="419"/>
        <end position="494"/>
    </location>
</feature>
<dbReference type="InterPro" id="IPR041675">
    <property type="entry name" value="PH_5"/>
</dbReference>
<dbReference type="PROSITE" id="PS50003">
    <property type="entry name" value="PH_DOMAIN"/>
    <property type="match status" value="1"/>
</dbReference>
<dbReference type="EMBL" id="MU864406">
    <property type="protein sequence ID" value="KAK4187272.1"/>
    <property type="molecule type" value="Genomic_DNA"/>
</dbReference>
<feature type="compositionally biased region" description="Gly residues" evidence="3">
    <location>
        <begin position="92"/>
        <end position="101"/>
    </location>
</feature>
<dbReference type="InterPro" id="IPR035899">
    <property type="entry name" value="DBL_dom_sf"/>
</dbReference>
<dbReference type="Pfam" id="PF00780">
    <property type="entry name" value="CNH"/>
    <property type="match status" value="1"/>
</dbReference>
<evidence type="ECO:0000256" key="1">
    <source>
        <dbReference type="ARBA" id="ARBA00022553"/>
    </source>
</evidence>